<dbReference type="InterPro" id="IPR026579">
    <property type="entry name" value="FtsQ"/>
</dbReference>
<keyword evidence="10" id="KW-0732">Signal</keyword>
<dbReference type="EMBL" id="DS999411">
    <property type="protein sequence ID" value="EED36014.1"/>
    <property type="molecule type" value="Genomic_DNA"/>
</dbReference>
<evidence type="ECO:0000256" key="3">
    <source>
        <dbReference type="ARBA" id="ARBA00022519"/>
    </source>
</evidence>
<dbReference type="STRING" id="565045.NOR51B_1962"/>
<dbReference type="PANTHER" id="PTHR35851:SF1">
    <property type="entry name" value="CELL DIVISION PROTEIN FTSQ"/>
    <property type="match status" value="1"/>
</dbReference>
<dbReference type="Pfam" id="PF03799">
    <property type="entry name" value="FtsQ_DivIB_C"/>
    <property type="match status" value="1"/>
</dbReference>
<dbReference type="InterPro" id="IPR013685">
    <property type="entry name" value="POTRA_FtsQ_type"/>
</dbReference>
<evidence type="ECO:0000256" key="4">
    <source>
        <dbReference type="ARBA" id="ARBA00022618"/>
    </source>
</evidence>
<dbReference type="HAMAP" id="MF_00911">
    <property type="entry name" value="FtsQ_subfam"/>
    <property type="match status" value="1"/>
</dbReference>
<evidence type="ECO:0000313" key="12">
    <source>
        <dbReference type="EMBL" id="EED36014.1"/>
    </source>
</evidence>
<keyword evidence="13" id="KW-1185">Reference proteome</keyword>
<dbReference type="GO" id="GO:0005886">
    <property type="term" value="C:plasma membrane"/>
    <property type="evidence" value="ECO:0007669"/>
    <property type="project" value="UniProtKB-SubCell"/>
</dbReference>
<dbReference type="PROSITE" id="PS51779">
    <property type="entry name" value="POTRA"/>
    <property type="match status" value="1"/>
</dbReference>
<dbReference type="AlphaFoldDB" id="B8KR48"/>
<feature type="domain" description="POTRA" evidence="11">
    <location>
        <begin position="31"/>
        <end position="100"/>
    </location>
</feature>
<evidence type="ECO:0000256" key="1">
    <source>
        <dbReference type="ARBA" id="ARBA00004370"/>
    </source>
</evidence>
<evidence type="ECO:0000256" key="10">
    <source>
        <dbReference type="SAM" id="SignalP"/>
    </source>
</evidence>
<accession>B8KR48</accession>
<proteinExistence type="inferred from homology"/>
<dbReference type="Gene3D" id="3.40.50.11690">
    <property type="entry name" value="Cell division protein FtsQ/DivIB"/>
    <property type="match status" value="1"/>
</dbReference>
<dbReference type="Proteomes" id="UP000004699">
    <property type="component" value="Unassembled WGS sequence"/>
</dbReference>
<comment type="subunit">
    <text evidence="9">Part of a complex composed of FtsB, FtsL and FtsQ.</text>
</comment>
<dbReference type="InterPro" id="IPR005548">
    <property type="entry name" value="Cell_div_FtsQ/DivIB_C"/>
</dbReference>
<evidence type="ECO:0000259" key="11">
    <source>
        <dbReference type="PROSITE" id="PS51779"/>
    </source>
</evidence>
<dbReference type="Gene3D" id="3.10.20.310">
    <property type="entry name" value="membrane protein fhac"/>
    <property type="match status" value="1"/>
</dbReference>
<dbReference type="HOGENOM" id="CLU_064041_1_1_6"/>
<organism evidence="12 13">
    <name type="scientific">Luminiphilus syltensis NOR5-1B</name>
    <dbReference type="NCBI Taxonomy" id="565045"/>
    <lineage>
        <taxon>Bacteria</taxon>
        <taxon>Pseudomonadati</taxon>
        <taxon>Pseudomonadota</taxon>
        <taxon>Gammaproteobacteria</taxon>
        <taxon>Cellvibrionales</taxon>
        <taxon>Halieaceae</taxon>
        <taxon>Luminiphilus</taxon>
    </lineage>
</organism>
<evidence type="ECO:0000256" key="8">
    <source>
        <dbReference type="ARBA" id="ARBA00023306"/>
    </source>
</evidence>
<evidence type="ECO:0000256" key="2">
    <source>
        <dbReference type="ARBA" id="ARBA00022475"/>
    </source>
</evidence>
<comment type="function">
    <text evidence="9">Essential cell division protein. May link together the upstream cell division proteins, which are predominantly cytoplasmic, with the downstream cell division proteins, which are predominantly periplasmic. May control correct divisome assembly.</text>
</comment>
<dbReference type="GO" id="GO:0032153">
    <property type="term" value="C:cell division site"/>
    <property type="evidence" value="ECO:0007669"/>
    <property type="project" value="UniProtKB-UniRule"/>
</dbReference>
<keyword evidence="5 9" id="KW-0812">Transmembrane</keyword>
<dbReference type="PANTHER" id="PTHR35851">
    <property type="entry name" value="CELL DIVISION PROTEIN FTSQ"/>
    <property type="match status" value="1"/>
</dbReference>
<gene>
    <name evidence="9 12" type="primary">ftsQ</name>
    <name evidence="12" type="ORF">NOR51B_1962</name>
</gene>
<evidence type="ECO:0000256" key="6">
    <source>
        <dbReference type="ARBA" id="ARBA00022989"/>
    </source>
</evidence>
<dbReference type="GO" id="GO:0043093">
    <property type="term" value="P:FtsZ-dependent cytokinesis"/>
    <property type="evidence" value="ECO:0007669"/>
    <property type="project" value="UniProtKB-UniRule"/>
</dbReference>
<keyword evidence="2 9" id="KW-1003">Cell membrane</keyword>
<keyword evidence="8 9" id="KW-0131">Cell cycle</keyword>
<dbReference type="GO" id="GO:0090529">
    <property type="term" value="P:cell septum assembly"/>
    <property type="evidence" value="ECO:0007669"/>
    <property type="project" value="InterPro"/>
</dbReference>
<reference evidence="13" key="1">
    <citation type="journal article" date="2013" name="BMC Microbiol.">
        <title>Taxonomy and evolution of bacteriochlorophyll a-containing members of the OM60/NOR5 clade of marine gammaproteobacteria: description of Luminiphilus syltensis gen. nov., sp. nov., reclassification of Haliea rubra as Pseudohaliea rubra gen. nov., comb. nov., and emendation of Chromatocurvus halotolerans.</title>
        <authorList>
            <person name="Spring S."/>
            <person name="Riedel T."/>
            <person name="Sproer C."/>
            <person name="Yan S."/>
            <person name="Harder J."/>
            <person name="Fuchs B.M."/>
        </authorList>
    </citation>
    <scope>NUCLEOTIDE SEQUENCE [LARGE SCALE GENOMIC DNA]</scope>
    <source>
        <strain evidence="13">NOR51-B</strain>
    </source>
</reference>
<keyword evidence="3 9" id="KW-0997">Cell inner membrane</keyword>
<comment type="similarity">
    <text evidence="9">Belongs to the FtsQ/DivIB family. FtsQ subfamily.</text>
</comment>
<dbReference type="InterPro" id="IPR045335">
    <property type="entry name" value="FtsQ_C_sf"/>
</dbReference>
<evidence type="ECO:0000256" key="7">
    <source>
        <dbReference type="ARBA" id="ARBA00023136"/>
    </source>
</evidence>
<keyword evidence="7 9" id="KW-0472">Membrane</keyword>
<comment type="subcellular location">
    <subcellularLocation>
        <location evidence="9">Cell inner membrane</location>
        <topology evidence="9">Single-pass type II membrane protein</topology>
    </subcellularLocation>
    <subcellularLocation>
        <location evidence="1">Membrane</location>
    </subcellularLocation>
    <text evidence="9">Localizes to the division septum.</text>
</comment>
<dbReference type="Pfam" id="PF08478">
    <property type="entry name" value="POTRA_1"/>
    <property type="match status" value="1"/>
</dbReference>
<feature type="signal peptide" evidence="10">
    <location>
        <begin position="1"/>
        <end position="21"/>
    </location>
</feature>
<evidence type="ECO:0000256" key="5">
    <source>
        <dbReference type="ARBA" id="ARBA00022692"/>
    </source>
</evidence>
<evidence type="ECO:0000313" key="13">
    <source>
        <dbReference type="Proteomes" id="UP000004699"/>
    </source>
</evidence>
<dbReference type="InterPro" id="IPR034746">
    <property type="entry name" value="POTRA"/>
</dbReference>
<feature type="chain" id="PRO_5002873396" description="Cell division protein FtsQ" evidence="10">
    <location>
        <begin position="22"/>
        <end position="239"/>
    </location>
</feature>
<keyword evidence="6 9" id="KW-1133">Transmembrane helix</keyword>
<sequence>MGLWFNRALILLATAMVAAAAARGSSYLMSLEVERIAVTGDQVNIDPEDIQSLVAPKLVDGFLAADLEALAFDLEAMPWVYRASVRRRWPDAVVIHIKEQQPIARWGDRGFLNHEGDLFVVEPGAGYLQLPQLHGEAGSERALMRRYRSLEALLTHLDIGVHRLSVDEVGQYTVALDNGVEVLLGSDDFVARARRFISLYERELAQLPVAYVDLRYSDGAAVQLNDQVAMTEQQMQEGP</sequence>
<keyword evidence="4 9" id="KW-0132">Cell division</keyword>
<name>B8KR48_9GAMM</name>
<dbReference type="eggNOG" id="COG1589">
    <property type="taxonomic scope" value="Bacteria"/>
</dbReference>
<evidence type="ECO:0000256" key="9">
    <source>
        <dbReference type="HAMAP-Rule" id="MF_00911"/>
    </source>
</evidence>
<protein>
    <recommendedName>
        <fullName evidence="9">Cell division protein FtsQ</fullName>
    </recommendedName>
</protein>